<feature type="transmembrane region" description="Helical" evidence="23">
    <location>
        <begin position="204"/>
        <end position="225"/>
    </location>
</feature>
<evidence type="ECO:0000256" key="17">
    <source>
        <dbReference type="ARBA" id="ARBA00023228"/>
    </source>
</evidence>
<feature type="domain" description="Potassium channel" evidence="24">
    <location>
        <begin position="289"/>
        <end position="344"/>
    </location>
</feature>
<keyword evidence="16" id="KW-0325">Glycoprotein</keyword>
<dbReference type="GO" id="GO:0046872">
    <property type="term" value="F:metal ion binding"/>
    <property type="evidence" value="ECO:0007669"/>
    <property type="project" value="UniProtKB-KW"/>
</dbReference>
<name>A0A7N5JZD6_AILME</name>
<keyword evidence="6" id="KW-0633">Potassium transport</keyword>
<dbReference type="InterPro" id="IPR003280">
    <property type="entry name" value="2pore_dom_K_chnl"/>
</dbReference>
<evidence type="ECO:0000256" key="6">
    <source>
        <dbReference type="ARBA" id="ARBA00022538"/>
    </source>
</evidence>
<keyword evidence="8" id="KW-0479">Metal-binding</keyword>
<dbReference type="InterPro" id="IPR005409">
    <property type="entry name" value="2pore_dom_K_chnl_TWIK2"/>
</dbReference>
<evidence type="ECO:0000256" key="23">
    <source>
        <dbReference type="SAM" id="Phobius"/>
    </source>
</evidence>
<keyword evidence="12 23" id="KW-1133">Transmembrane helix</keyword>
<dbReference type="PANTHER" id="PTHR11003:SF28">
    <property type="entry name" value="POTASSIUM CHANNEL SUBFAMILY K MEMBER 6"/>
    <property type="match status" value="1"/>
</dbReference>
<keyword evidence="5 21" id="KW-0813">Transport</keyword>
<evidence type="ECO:0000256" key="3">
    <source>
        <dbReference type="ARBA" id="ARBA00006666"/>
    </source>
</evidence>
<reference evidence="25" key="3">
    <citation type="submission" date="2025-09" db="UniProtKB">
        <authorList>
            <consortium name="Ensembl"/>
        </authorList>
    </citation>
    <scope>IDENTIFICATION</scope>
</reference>
<proteinExistence type="inferred from homology"/>
<comment type="subunit">
    <text evidence="4">Homodimer; disulfide-linked.</text>
</comment>
<dbReference type="PRINTS" id="PR01587">
    <property type="entry name" value="TWIK2CHANNEL"/>
</dbReference>
<evidence type="ECO:0000256" key="9">
    <source>
        <dbReference type="ARBA" id="ARBA00022753"/>
    </source>
</evidence>
<protein>
    <recommendedName>
        <fullName evidence="20">Potassium channel subfamily K member 6</fullName>
    </recommendedName>
</protein>
<dbReference type="GeneTree" id="ENSGT00940000160509"/>
<feature type="region of interest" description="Disordered" evidence="22">
    <location>
        <begin position="65"/>
        <end position="111"/>
    </location>
</feature>
<evidence type="ECO:0000259" key="24">
    <source>
        <dbReference type="Pfam" id="PF07885"/>
    </source>
</evidence>
<feature type="transmembrane region" description="Helical" evidence="23">
    <location>
        <begin position="403"/>
        <end position="420"/>
    </location>
</feature>
<keyword evidence="18 21" id="KW-0407">Ion channel</keyword>
<feature type="region of interest" description="Disordered" evidence="22">
    <location>
        <begin position="487"/>
        <end position="512"/>
    </location>
</feature>
<keyword evidence="7 21" id="KW-0812">Transmembrane</keyword>
<feature type="transmembrane region" description="Helical" evidence="23">
    <location>
        <begin position="323"/>
        <end position="341"/>
    </location>
</feature>
<evidence type="ECO:0000256" key="12">
    <source>
        <dbReference type="ARBA" id="ARBA00022989"/>
    </source>
</evidence>
<feature type="transmembrane region" description="Helical" evidence="23">
    <location>
        <begin position="432"/>
        <end position="452"/>
    </location>
</feature>
<keyword evidence="11" id="KW-0630">Potassium</keyword>
<evidence type="ECO:0000256" key="22">
    <source>
        <dbReference type="SAM" id="MobiDB-lite"/>
    </source>
</evidence>
<evidence type="ECO:0000313" key="26">
    <source>
        <dbReference type="Proteomes" id="UP000008912"/>
    </source>
</evidence>
<dbReference type="SUPFAM" id="SSF81324">
    <property type="entry name" value="Voltage-gated potassium channels"/>
    <property type="match status" value="2"/>
</dbReference>
<feature type="domain" description="Potassium channel" evidence="24">
    <location>
        <begin position="380"/>
        <end position="456"/>
    </location>
</feature>
<dbReference type="InParanoid" id="A0A7N5JZD6"/>
<evidence type="ECO:0000256" key="1">
    <source>
        <dbReference type="ARBA" id="ARBA00004107"/>
    </source>
</evidence>
<dbReference type="InterPro" id="IPR005408">
    <property type="entry name" value="2pore_dom_K_chnl_TWIK"/>
</dbReference>
<evidence type="ECO:0000313" key="25">
    <source>
        <dbReference type="Ensembl" id="ENSAMEP00000032630.1"/>
    </source>
</evidence>
<dbReference type="GO" id="GO:0015271">
    <property type="term" value="F:outward rectifier potassium channel activity"/>
    <property type="evidence" value="ECO:0007669"/>
    <property type="project" value="TreeGrafter"/>
</dbReference>
<evidence type="ECO:0000256" key="8">
    <source>
        <dbReference type="ARBA" id="ARBA00022723"/>
    </source>
</evidence>
<feature type="compositionally biased region" description="Basic and acidic residues" evidence="22">
    <location>
        <begin position="89"/>
        <end position="99"/>
    </location>
</feature>
<dbReference type="Gene3D" id="1.10.287.70">
    <property type="match status" value="1"/>
</dbReference>
<reference evidence="25" key="2">
    <citation type="submission" date="2025-08" db="UniProtKB">
        <authorList>
            <consortium name="Ensembl"/>
        </authorList>
    </citation>
    <scope>IDENTIFICATION</scope>
</reference>
<evidence type="ECO:0000256" key="14">
    <source>
        <dbReference type="ARBA" id="ARBA00023136"/>
    </source>
</evidence>
<dbReference type="PRINTS" id="PR01333">
    <property type="entry name" value="2POREKCHANEL"/>
</dbReference>
<dbReference type="GO" id="GO:0005886">
    <property type="term" value="C:plasma membrane"/>
    <property type="evidence" value="ECO:0007669"/>
    <property type="project" value="TreeGrafter"/>
</dbReference>
<dbReference type="FunFam" id="1.10.287.70:FF:000119">
    <property type="entry name" value="Potassium channel subfamily K member"/>
    <property type="match status" value="1"/>
</dbReference>
<keyword evidence="10" id="KW-0631">Potassium channel</keyword>
<evidence type="ECO:0000256" key="15">
    <source>
        <dbReference type="ARBA" id="ARBA00023157"/>
    </source>
</evidence>
<dbReference type="GO" id="GO:0005765">
    <property type="term" value="C:lysosomal membrane"/>
    <property type="evidence" value="ECO:0007669"/>
    <property type="project" value="UniProtKB-SubCell"/>
</dbReference>
<organism evidence="25 26">
    <name type="scientific">Ailuropoda melanoleuca</name>
    <name type="common">Giant panda</name>
    <dbReference type="NCBI Taxonomy" id="9646"/>
    <lineage>
        <taxon>Eukaryota</taxon>
        <taxon>Metazoa</taxon>
        <taxon>Chordata</taxon>
        <taxon>Craniata</taxon>
        <taxon>Vertebrata</taxon>
        <taxon>Euteleostomi</taxon>
        <taxon>Mammalia</taxon>
        <taxon>Eutheria</taxon>
        <taxon>Laurasiatheria</taxon>
        <taxon>Carnivora</taxon>
        <taxon>Caniformia</taxon>
        <taxon>Ursidae</taxon>
        <taxon>Ailuropoda</taxon>
    </lineage>
</organism>
<evidence type="ECO:0000256" key="10">
    <source>
        <dbReference type="ARBA" id="ARBA00022826"/>
    </source>
</evidence>
<comment type="subcellular location">
    <subcellularLocation>
        <location evidence="1">Late endosome membrane</location>
        <topology evidence="1">Multi-pass membrane protein</topology>
    </subcellularLocation>
    <subcellularLocation>
        <location evidence="2">Lysosome membrane</location>
        <topology evidence="2">Multi-pass membrane protein</topology>
    </subcellularLocation>
</comment>
<feature type="transmembrane region" description="Helical" evidence="23">
    <location>
        <begin position="370"/>
        <end position="391"/>
    </location>
</feature>
<evidence type="ECO:0000256" key="16">
    <source>
        <dbReference type="ARBA" id="ARBA00023180"/>
    </source>
</evidence>
<keyword evidence="14 23" id="KW-0472">Membrane</keyword>
<evidence type="ECO:0000256" key="2">
    <source>
        <dbReference type="ARBA" id="ARBA00004155"/>
    </source>
</evidence>
<keyword evidence="17" id="KW-0458">Lysosome</keyword>
<dbReference type="InterPro" id="IPR013099">
    <property type="entry name" value="K_chnl_dom"/>
</dbReference>
<comment type="similarity">
    <text evidence="3 21">Belongs to the two pore domain potassium channel (TC 1.A.1.8) family.</text>
</comment>
<evidence type="ECO:0000256" key="19">
    <source>
        <dbReference type="ARBA" id="ARBA00034430"/>
    </source>
</evidence>
<evidence type="ECO:0000256" key="20">
    <source>
        <dbReference type="ARBA" id="ARBA00068466"/>
    </source>
</evidence>
<dbReference type="Pfam" id="PF07885">
    <property type="entry name" value="Ion_trans_2"/>
    <property type="match status" value="2"/>
</dbReference>
<evidence type="ECO:0000256" key="11">
    <source>
        <dbReference type="ARBA" id="ARBA00022958"/>
    </source>
</evidence>
<dbReference type="Proteomes" id="UP000008912">
    <property type="component" value="Unassembled WGS sequence"/>
</dbReference>
<evidence type="ECO:0000256" key="7">
    <source>
        <dbReference type="ARBA" id="ARBA00022692"/>
    </source>
</evidence>
<gene>
    <name evidence="25" type="primary">KCNK6</name>
</gene>
<feature type="transmembrane region" description="Helical" evidence="23">
    <location>
        <begin position="292"/>
        <end position="311"/>
    </location>
</feature>
<keyword evidence="13 21" id="KW-0406">Ion transport</keyword>
<evidence type="ECO:0000256" key="4">
    <source>
        <dbReference type="ARBA" id="ARBA00011748"/>
    </source>
</evidence>
<accession>A0A7N5JZD6</accession>
<dbReference type="GO" id="GO:0022841">
    <property type="term" value="F:potassium ion leak channel activity"/>
    <property type="evidence" value="ECO:0007669"/>
    <property type="project" value="TreeGrafter"/>
</dbReference>
<evidence type="ECO:0000256" key="5">
    <source>
        <dbReference type="ARBA" id="ARBA00022448"/>
    </source>
</evidence>
<sequence length="512" mass="55280">MPSALSHPGAPLLVNYTGVPSGRVQPHSRTQDWANEARAGFQFAPCPVSHAPRCSARSLPPIAMAPGSCGATSRSARGRIQMFSNLGSRDSREDEREGMEGMEEPPHPPFPTCWCPRSRRAGLRPLHTQHLALGRASVYQRRGVPPPPPLPFSLFLFGALAAAPRALPELKLGSGRLGGGGPRQRGRRGRWREQVAAGAMRRGALLAGALAAYAVYLVLGALLVARLEQPHEARLRAELETLREELLRRSPCVAAPALDAFVERVLAAGRLGRAALANASGPANASDPAWDFASALFFASTLVTTVGYGYTTPLTDAGKAFSIAFALLGVPATMLLLTSSAQRLSLLLTRAPLCWLTERCGWDLRRAARWHLGILLGVVVAVCFLVPAAIFAHLEEAWSFLDAFYFCFISLSTIGLGDYVPGEAPGQPYRALYKVLVTAYLFLGLVVMMLVLQSFRRLSDLHGLTELILLPSPCPASLSEAEDDRVDILGPQPEPHQQLTADSHPDYASIRR</sequence>
<dbReference type="GO" id="GO:0031902">
    <property type="term" value="C:late endosome membrane"/>
    <property type="evidence" value="ECO:0007669"/>
    <property type="project" value="UniProtKB-SubCell"/>
</dbReference>
<dbReference type="GO" id="GO:0030322">
    <property type="term" value="P:stabilization of membrane potential"/>
    <property type="evidence" value="ECO:0007669"/>
    <property type="project" value="TreeGrafter"/>
</dbReference>
<evidence type="ECO:0000256" key="21">
    <source>
        <dbReference type="RuleBase" id="RU003857"/>
    </source>
</evidence>
<evidence type="ECO:0000256" key="13">
    <source>
        <dbReference type="ARBA" id="ARBA00023065"/>
    </source>
</evidence>
<keyword evidence="26" id="KW-1185">Reference proteome</keyword>
<keyword evidence="15" id="KW-1015">Disulfide bond</keyword>
<comment type="catalytic activity">
    <reaction evidence="19">
        <text>K(+)(in) = K(+)(out)</text>
        <dbReference type="Rhea" id="RHEA:29463"/>
        <dbReference type="ChEBI" id="CHEBI:29103"/>
    </reaction>
</comment>
<dbReference type="Ensembl" id="ENSAMET00000030901.1">
    <property type="protein sequence ID" value="ENSAMEP00000032630.1"/>
    <property type="gene ID" value="ENSAMEG00000023675.1"/>
</dbReference>
<dbReference type="PANTHER" id="PTHR11003">
    <property type="entry name" value="POTASSIUM CHANNEL, SUBFAMILY K"/>
    <property type="match status" value="1"/>
</dbReference>
<reference evidence="25 26" key="1">
    <citation type="journal article" date="2010" name="Nature">
        <title>The sequence and de novo assembly of the giant panda genome.</title>
        <authorList>
            <person name="Li R."/>
            <person name="Fan W."/>
            <person name="Tian G."/>
            <person name="Zhu H."/>
            <person name="He L."/>
            <person name="Cai J."/>
            <person name="Huang Q."/>
            <person name="Cai Q."/>
            <person name="Li B."/>
            <person name="Bai Y."/>
            <person name="Zhang Z."/>
            <person name="Zhang Y."/>
            <person name="Wang W."/>
            <person name="Li J."/>
            <person name="Wei F."/>
            <person name="Li H."/>
            <person name="Jian M."/>
            <person name="Li J."/>
            <person name="Zhang Z."/>
            <person name="Nielsen R."/>
            <person name="Li D."/>
            <person name="Gu W."/>
            <person name="Yang Z."/>
            <person name="Xuan Z."/>
            <person name="Ryder O.A."/>
            <person name="Leung F.C."/>
            <person name="Zhou Y."/>
            <person name="Cao J."/>
            <person name="Sun X."/>
            <person name="Fu Y."/>
            <person name="Fang X."/>
            <person name="Guo X."/>
            <person name="Wang B."/>
            <person name="Hou R."/>
            <person name="Shen F."/>
            <person name="Mu B."/>
            <person name="Ni P."/>
            <person name="Lin R."/>
            <person name="Qian W."/>
            <person name="Wang G."/>
            <person name="Yu C."/>
            <person name="Nie W."/>
            <person name="Wang J."/>
            <person name="Wu Z."/>
            <person name="Liang H."/>
            <person name="Min J."/>
            <person name="Wu Q."/>
            <person name="Cheng S."/>
            <person name="Ruan J."/>
            <person name="Wang M."/>
            <person name="Shi Z."/>
            <person name="Wen M."/>
            <person name="Liu B."/>
            <person name="Ren X."/>
            <person name="Zheng H."/>
            <person name="Dong D."/>
            <person name="Cook K."/>
            <person name="Shan G."/>
            <person name="Zhang H."/>
            <person name="Kosiol C."/>
            <person name="Xie X."/>
            <person name="Lu Z."/>
            <person name="Zheng H."/>
            <person name="Li Y."/>
            <person name="Steiner C.C."/>
            <person name="Lam T.T."/>
            <person name="Lin S."/>
            <person name="Zhang Q."/>
            <person name="Li G."/>
            <person name="Tian J."/>
            <person name="Gong T."/>
            <person name="Liu H."/>
            <person name="Zhang D."/>
            <person name="Fang L."/>
            <person name="Ye C."/>
            <person name="Zhang J."/>
            <person name="Hu W."/>
            <person name="Xu A."/>
            <person name="Ren Y."/>
            <person name="Zhang G."/>
            <person name="Bruford M.W."/>
            <person name="Li Q."/>
            <person name="Ma L."/>
            <person name="Guo Y."/>
            <person name="An N."/>
            <person name="Hu Y."/>
            <person name="Zheng Y."/>
            <person name="Shi Y."/>
            <person name="Li Z."/>
            <person name="Liu Q."/>
            <person name="Chen Y."/>
            <person name="Zhao J."/>
            <person name="Qu N."/>
            <person name="Zhao S."/>
            <person name="Tian F."/>
            <person name="Wang X."/>
            <person name="Wang H."/>
            <person name="Xu L."/>
            <person name="Liu X."/>
            <person name="Vinar T."/>
            <person name="Wang Y."/>
            <person name="Lam T.W."/>
            <person name="Yiu S.M."/>
            <person name="Liu S."/>
            <person name="Zhang H."/>
            <person name="Li D."/>
            <person name="Huang Y."/>
            <person name="Wang X."/>
            <person name="Yang G."/>
            <person name="Jiang Z."/>
            <person name="Wang J."/>
            <person name="Qin N."/>
            <person name="Li L."/>
            <person name="Li J."/>
            <person name="Bolund L."/>
            <person name="Kristiansen K."/>
            <person name="Wong G.K."/>
            <person name="Olson M."/>
            <person name="Zhang X."/>
            <person name="Li S."/>
            <person name="Yang H."/>
            <person name="Wang J."/>
            <person name="Wang J."/>
        </authorList>
    </citation>
    <scope>NUCLEOTIDE SEQUENCE [LARGE SCALE GENOMIC DNA]</scope>
</reference>
<keyword evidence="9" id="KW-0967">Endosome</keyword>
<dbReference type="PRINTS" id="PR01586">
    <property type="entry name" value="TWIKCHANNEL"/>
</dbReference>
<evidence type="ECO:0000256" key="18">
    <source>
        <dbReference type="ARBA" id="ARBA00023303"/>
    </source>
</evidence>
<dbReference type="AlphaFoldDB" id="A0A7N5JZD6"/>